<organism evidence="2 3">
    <name type="scientific">Actinomadura fibrosa</name>
    <dbReference type="NCBI Taxonomy" id="111802"/>
    <lineage>
        <taxon>Bacteria</taxon>
        <taxon>Bacillati</taxon>
        <taxon>Actinomycetota</taxon>
        <taxon>Actinomycetes</taxon>
        <taxon>Streptosporangiales</taxon>
        <taxon>Thermomonosporaceae</taxon>
        <taxon>Actinomadura</taxon>
    </lineage>
</organism>
<sequence>MSFDATPSSPWRRSRRCGASNGCVEIARTGGGMVCVRDGDGVDEGAGDRLVFGPEEWRRFTEEARSGRFDRA</sequence>
<accession>A0ABW2XIA9</accession>
<proteinExistence type="predicted"/>
<dbReference type="RefSeq" id="WP_131758556.1">
    <property type="nucleotide sequence ID" value="NZ_CAACUY010000054.1"/>
</dbReference>
<comment type="caution">
    <text evidence="2">The sequence shown here is derived from an EMBL/GenBank/DDBJ whole genome shotgun (WGS) entry which is preliminary data.</text>
</comment>
<gene>
    <name evidence="2" type="ORF">ACFQZM_13820</name>
</gene>
<feature type="domain" description="DUF397" evidence="1">
    <location>
        <begin position="11"/>
        <end position="65"/>
    </location>
</feature>
<dbReference type="InterPro" id="IPR007278">
    <property type="entry name" value="DUF397"/>
</dbReference>
<protein>
    <submittedName>
        <fullName evidence="2">DUF397 domain-containing protein</fullName>
    </submittedName>
</protein>
<evidence type="ECO:0000313" key="2">
    <source>
        <dbReference type="EMBL" id="MFD0685585.1"/>
    </source>
</evidence>
<evidence type="ECO:0000313" key="3">
    <source>
        <dbReference type="Proteomes" id="UP001597063"/>
    </source>
</evidence>
<dbReference type="Proteomes" id="UP001597063">
    <property type="component" value="Unassembled WGS sequence"/>
</dbReference>
<reference evidence="3" key="1">
    <citation type="journal article" date="2019" name="Int. J. Syst. Evol. Microbiol.">
        <title>The Global Catalogue of Microorganisms (GCM) 10K type strain sequencing project: providing services to taxonomists for standard genome sequencing and annotation.</title>
        <authorList>
            <consortium name="The Broad Institute Genomics Platform"/>
            <consortium name="The Broad Institute Genome Sequencing Center for Infectious Disease"/>
            <person name="Wu L."/>
            <person name="Ma J."/>
        </authorList>
    </citation>
    <scope>NUCLEOTIDE SEQUENCE [LARGE SCALE GENOMIC DNA]</scope>
    <source>
        <strain evidence="3">JCM 9371</strain>
    </source>
</reference>
<dbReference type="Pfam" id="PF04149">
    <property type="entry name" value="DUF397"/>
    <property type="match status" value="1"/>
</dbReference>
<name>A0ABW2XIA9_9ACTN</name>
<dbReference type="EMBL" id="JBHTGP010000006">
    <property type="protein sequence ID" value="MFD0685585.1"/>
    <property type="molecule type" value="Genomic_DNA"/>
</dbReference>
<keyword evidence="3" id="KW-1185">Reference proteome</keyword>
<evidence type="ECO:0000259" key="1">
    <source>
        <dbReference type="Pfam" id="PF04149"/>
    </source>
</evidence>